<dbReference type="EMBL" id="CP144697">
    <property type="protein sequence ID" value="WVZ15015.1"/>
    <property type="molecule type" value="Genomic_DNA"/>
</dbReference>
<organism evidence="1 2">
    <name type="scientific">Vigna mungo</name>
    <name type="common">Black gram</name>
    <name type="synonym">Phaseolus mungo</name>
    <dbReference type="NCBI Taxonomy" id="3915"/>
    <lineage>
        <taxon>Eukaryota</taxon>
        <taxon>Viridiplantae</taxon>
        <taxon>Streptophyta</taxon>
        <taxon>Embryophyta</taxon>
        <taxon>Tracheophyta</taxon>
        <taxon>Spermatophyta</taxon>
        <taxon>Magnoliopsida</taxon>
        <taxon>eudicotyledons</taxon>
        <taxon>Gunneridae</taxon>
        <taxon>Pentapetalae</taxon>
        <taxon>rosids</taxon>
        <taxon>fabids</taxon>
        <taxon>Fabales</taxon>
        <taxon>Fabaceae</taxon>
        <taxon>Papilionoideae</taxon>
        <taxon>50 kb inversion clade</taxon>
        <taxon>NPAAA clade</taxon>
        <taxon>indigoferoid/millettioid clade</taxon>
        <taxon>Phaseoleae</taxon>
        <taxon>Vigna</taxon>
    </lineage>
</organism>
<keyword evidence="2" id="KW-1185">Reference proteome</keyword>
<reference evidence="1 2" key="1">
    <citation type="journal article" date="2023" name="Life. Sci Alliance">
        <title>Evolutionary insights into 3D genome organization and epigenetic landscape of Vigna mungo.</title>
        <authorList>
            <person name="Junaid A."/>
            <person name="Singh B."/>
            <person name="Bhatia S."/>
        </authorList>
    </citation>
    <scope>NUCLEOTIDE SEQUENCE [LARGE SCALE GENOMIC DNA]</scope>
    <source>
        <strain evidence="1">Urdbean</strain>
    </source>
</reference>
<protein>
    <submittedName>
        <fullName evidence="1">Uncharacterized protein</fullName>
    </submittedName>
</protein>
<dbReference type="AlphaFoldDB" id="A0AAQ3NRG1"/>
<evidence type="ECO:0000313" key="1">
    <source>
        <dbReference type="EMBL" id="WVZ15015.1"/>
    </source>
</evidence>
<sequence length="104" mass="11500">MACAVHIVDFPMLWVVEHGGLLKLMLRKMSSQLNNPPFSYMIHPLPLHGNGKGSKVSESGSSGEDKACVGNLISFIHMYEGQAFLFQFLYSEPPSEGVLVLTYQ</sequence>
<gene>
    <name evidence="1" type="ORF">V8G54_012581</name>
</gene>
<accession>A0AAQ3NRG1</accession>
<dbReference type="Proteomes" id="UP001374535">
    <property type="component" value="Chromosome 4"/>
</dbReference>
<name>A0AAQ3NRG1_VIGMU</name>
<evidence type="ECO:0000313" key="2">
    <source>
        <dbReference type="Proteomes" id="UP001374535"/>
    </source>
</evidence>
<proteinExistence type="predicted"/>